<dbReference type="EMBL" id="CP022022">
    <property type="protein sequence ID" value="ASF44042.1"/>
    <property type="molecule type" value="Genomic_DNA"/>
</dbReference>
<dbReference type="AlphaFoldDB" id="A0A1Z4BS32"/>
<dbReference type="Proteomes" id="UP000197007">
    <property type="component" value="Chromosome"/>
</dbReference>
<evidence type="ECO:0000313" key="1">
    <source>
        <dbReference type="EMBL" id="ASF44042.1"/>
    </source>
</evidence>
<keyword evidence="2" id="KW-1185">Reference proteome</keyword>
<gene>
    <name evidence="1" type="ORF">CBG49_13610</name>
</gene>
<protein>
    <recommendedName>
        <fullName evidence="3">Lipoprotein</fullName>
    </recommendedName>
</protein>
<accession>A0A1Z4BS32</accession>
<dbReference type="PROSITE" id="PS51257">
    <property type="entry name" value="PROKAR_LIPOPROTEIN"/>
    <property type="match status" value="1"/>
</dbReference>
<reference evidence="2" key="1">
    <citation type="submission" date="2017-06" db="EMBL/GenBank/DDBJ databases">
        <title>Complete genome sequence of Capnocytophaga sp. KCOM 1579 (=ChDC OS43) isolated from a human refractory periapical abscess lesion.</title>
        <authorList>
            <person name="Kook J.-K."/>
            <person name="Park S.-N."/>
            <person name="Lim Y.K."/>
            <person name="Roh H."/>
        </authorList>
    </citation>
    <scope>NUCLEOTIDE SEQUENCE [LARGE SCALE GENOMIC DNA]</scope>
    <source>
        <strain evidence="2">ChDC OS43</strain>
    </source>
</reference>
<evidence type="ECO:0008006" key="3">
    <source>
        <dbReference type="Google" id="ProtNLM"/>
    </source>
</evidence>
<dbReference type="KEGG" id="capn:CBG49_13610"/>
<proteinExistence type="predicted"/>
<evidence type="ECO:0000313" key="2">
    <source>
        <dbReference type="Proteomes" id="UP000197007"/>
    </source>
</evidence>
<organism evidence="1 2">
    <name type="scientific">Capnocytophaga endodontalis</name>
    <dbReference type="NCBI Taxonomy" id="2708117"/>
    <lineage>
        <taxon>Bacteria</taxon>
        <taxon>Pseudomonadati</taxon>
        <taxon>Bacteroidota</taxon>
        <taxon>Flavobacteriia</taxon>
        <taxon>Flavobacteriales</taxon>
        <taxon>Flavobacteriaceae</taxon>
        <taxon>Capnocytophaga</taxon>
    </lineage>
</organism>
<sequence>MKKLSILVGTMVALVMTSCGGSLFGDDLISKEGIDKAKEVLTKDPFGDKEFNWVELKTKGALNSKFDEVATSYYDPAVQKDMKQTYNSTSKLGDPEADQTASIRANAGLDKDKERFKVSEIPFDKLLSEAQDGLKFFSGLEETAEYEDFNINEISMKKENGKLKTVFKIDMTKKGESSYRRGRERITNYYEVRIFRGENGEWDLVTD</sequence>
<dbReference type="GeneID" id="78163140"/>
<name>A0A1Z4BS32_9FLAO</name>
<dbReference type="RefSeq" id="WP_009750843.1">
    <property type="nucleotide sequence ID" value="NZ_CP022022.1"/>
</dbReference>